<evidence type="ECO:0000313" key="1">
    <source>
        <dbReference type="EMBL" id="MBB5051750.1"/>
    </source>
</evidence>
<dbReference type="RefSeq" id="WP_184083795.1">
    <property type="nucleotide sequence ID" value="NZ_JACHIJ010000002.1"/>
</dbReference>
<evidence type="ECO:0008006" key="3">
    <source>
        <dbReference type="Google" id="ProtNLM"/>
    </source>
</evidence>
<name>A0A840MYC2_9BRAD</name>
<dbReference type="PROSITE" id="PS51257">
    <property type="entry name" value="PROKAR_LIPOPROTEIN"/>
    <property type="match status" value="1"/>
</dbReference>
<organism evidence="1 2">
    <name type="scientific">Afipia massiliensis</name>
    <dbReference type="NCBI Taxonomy" id="211460"/>
    <lineage>
        <taxon>Bacteria</taxon>
        <taxon>Pseudomonadati</taxon>
        <taxon>Pseudomonadota</taxon>
        <taxon>Alphaproteobacteria</taxon>
        <taxon>Hyphomicrobiales</taxon>
        <taxon>Nitrobacteraceae</taxon>
        <taxon>Afipia</taxon>
    </lineage>
</organism>
<comment type="caution">
    <text evidence="1">The sequence shown here is derived from an EMBL/GenBank/DDBJ whole genome shotgun (WGS) entry which is preliminary data.</text>
</comment>
<gene>
    <name evidence="1" type="ORF">HNQ36_001704</name>
</gene>
<accession>A0A840MYC2</accession>
<protein>
    <recommendedName>
        <fullName evidence="3">Lipoprotein</fullName>
    </recommendedName>
</protein>
<dbReference type="EMBL" id="JACHIJ010000002">
    <property type="protein sequence ID" value="MBB5051750.1"/>
    <property type="molecule type" value="Genomic_DNA"/>
</dbReference>
<reference evidence="1 2" key="1">
    <citation type="submission" date="2020-08" db="EMBL/GenBank/DDBJ databases">
        <title>Genomic Encyclopedia of Type Strains, Phase IV (KMG-IV): sequencing the most valuable type-strain genomes for metagenomic binning, comparative biology and taxonomic classification.</title>
        <authorList>
            <person name="Goeker M."/>
        </authorList>
    </citation>
    <scope>NUCLEOTIDE SEQUENCE [LARGE SCALE GENOMIC DNA]</scope>
    <source>
        <strain evidence="1 2">DSM 17498</strain>
    </source>
</reference>
<proteinExistence type="predicted"/>
<evidence type="ECO:0000313" key="2">
    <source>
        <dbReference type="Proteomes" id="UP000521227"/>
    </source>
</evidence>
<dbReference type="AlphaFoldDB" id="A0A840MYC2"/>
<dbReference type="Proteomes" id="UP000521227">
    <property type="component" value="Unassembled WGS sequence"/>
</dbReference>
<sequence length="149" mass="15950">MRILGSALRRVFALGFCILLSGCMTPWLKARYETADAAQGLVTPAIVADCSEKVVKAFPHLTIAGPFALNGYAAARVASSKPTLEAVPQKNLVALVARTTNKGLFGQENKGHAGCSYLVESGRLVFQEVHGIAAFMPQTIYVLSTVVRR</sequence>